<dbReference type="EMBL" id="BARU01000270">
    <property type="protein sequence ID" value="GAH29737.1"/>
    <property type="molecule type" value="Genomic_DNA"/>
</dbReference>
<organism evidence="1">
    <name type="scientific">marine sediment metagenome</name>
    <dbReference type="NCBI Taxonomy" id="412755"/>
    <lineage>
        <taxon>unclassified sequences</taxon>
        <taxon>metagenomes</taxon>
        <taxon>ecological metagenomes</taxon>
    </lineage>
</organism>
<accession>X1EAV0</accession>
<reference evidence="1" key="1">
    <citation type="journal article" date="2014" name="Front. Microbiol.">
        <title>High frequency of phylogenetically diverse reductive dehalogenase-homologous genes in deep subseafloor sedimentary metagenomes.</title>
        <authorList>
            <person name="Kawai M."/>
            <person name="Futagami T."/>
            <person name="Toyoda A."/>
            <person name="Takaki Y."/>
            <person name="Nishi S."/>
            <person name="Hori S."/>
            <person name="Arai W."/>
            <person name="Tsubouchi T."/>
            <person name="Morono Y."/>
            <person name="Uchiyama I."/>
            <person name="Ito T."/>
            <person name="Fujiyama A."/>
            <person name="Inagaki F."/>
            <person name="Takami H."/>
        </authorList>
    </citation>
    <scope>NUCLEOTIDE SEQUENCE</scope>
    <source>
        <strain evidence="1">Expedition CK06-06</strain>
    </source>
</reference>
<name>X1EAV0_9ZZZZ</name>
<gene>
    <name evidence="1" type="ORF">S03H2_01018</name>
</gene>
<evidence type="ECO:0008006" key="2">
    <source>
        <dbReference type="Google" id="ProtNLM"/>
    </source>
</evidence>
<sequence>MRWLLSIVIFAFVWGGMEVYHNTTLVRNSYTVQRLESRIETIEKENGSLKRKISSHLSLRELEDYARKELNLIEPKAVRYIKKESDAEQEESPSFWIKIWNRLKELVRGDIFEQTE</sequence>
<comment type="caution">
    <text evidence="1">The sequence shown here is derived from an EMBL/GenBank/DDBJ whole genome shotgun (WGS) entry which is preliminary data.</text>
</comment>
<protein>
    <recommendedName>
        <fullName evidence="2">Cell division protein FtsL</fullName>
    </recommendedName>
</protein>
<dbReference type="AlphaFoldDB" id="X1EAV0"/>
<evidence type="ECO:0000313" key="1">
    <source>
        <dbReference type="EMBL" id="GAH29737.1"/>
    </source>
</evidence>
<proteinExistence type="predicted"/>